<feature type="compositionally biased region" description="Gly residues" evidence="1">
    <location>
        <begin position="101"/>
        <end position="112"/>
    </location>
</feature>
<evidence type="ECO:0000313" key="2">
    <source>
        <dbReference type="EnsemblPlants" id="ORUFI06G11290.1"/>
    </source>
</evidence>
<feature type="region of interest" description="Disordered" evidence="1">
    <location>
        <begin position="87"/>
        <end position="112"/>
    </location>
</feature>
<dbReference type="HOGENOM" id="CLU_154872_1_0_1"/>
<keyword evidence="3" id="KW-1185">Reference proteome</keyword>
<sequence length="112" mass="11514">MRSRLWTTTCSVHPAAGHEGLHHRRCSRPLAAGHGGCRRNRTPFRLHRAPLPLSLSLAAPAAELLAVATFPAAAAAGSGERWAMATGRAAVPPDLGEESEVGGGDGEGCSAV</sequence>
<dbReference type="Gramene" id="ORUFI06G11290.1">
    <property type="protein sequence ID" value="ORUFI06G11290.1"/>
    <property type="gene ID" value="ORUFI06G11290"/>
</dbReference>
<reference evidence="3" key="1">
    <citation type="submission" date="2013-06" db="EMBL/GenBank/DDBJ databases">
        <authorList>
            <person name="Zhao Q."/>
        </authorList>
    </citation>
    <scope>NUCLEOTIDE SEQUENCE</scope>
    <source>
        <strain evidence="3">cv. W1943</strain>
    </source>
</reference>
<name>A0A0E0PWC9_ORYRU</name>
<dbReference type="OMA" id="GLHHRRC"/>
<evidence type="ECO:0000313" key="3">
    <source>
        <dbReference type="Proteomes" id="UP000008022"/>
    </source>
</evidence>
<dbReference type="Proteomes" id="UP000008022">
    <property type="component" value="Unassembled WGS sequence"/>
</dbReference>
<protein>
    <submittedName>
        <fullName evidence="2">Uncharacterized protein</fullName>
    </submittedName>
</protein>
<reference evidence="2" key="2">
    <citation type="submission" date="2015-06" db="UniProtKB">
        <authorList>
            <consortium name="EnsemblPlants"/>
        </authorList>
    </citation>
    <scope>IDENTIFICATION</scope>
</reference>
<accession>A0A0E0PWC9</accession>
<evidence type="ECO:0000256" key="1">
    <source>
        <dbReference type="SAM" id="MobiDB-lite"/>
    </source>
</evidence>
<proteinExistence type="predicted"/>
<dbReference type="AlphaFoldDB" id="A0A0E0PWC9"/>
<organism evidence="2 3">
    <name type="scientific">Oryza rufipogon</name>
    <name type="common">Brownbeard rice</name>
    <name type="synonym">Asian wild rice</name>
    <dbReference type="NCBI Taxonomy" id="4529"/>
    <lineage>
        <taxon>Eukaryota</taxon>
        <taxon>Viridiplantae</taxon>
        <taxon>Streptophyta</taxon>
        <taxon>Embryophyta</taxon>
        <taxon>Tracheophyta</taxon>
        <taxon>Spermatophyta</taxon>
        <taxon>Magnoliopsida</taxon>
        <taxon>Liliopsida</taxon>
        <taxon>Poales</taxon>
        <taxon>Poaceae</taxon>
        <taxon>BOP clade</taxon>
        <taxon>Oryzoideae</taxon>
        <taxon>Oryzeae</taxon>
        <taxon>Oryzinae</taxon>
        <taxon>Oryza</taxon>
    </lineage>
</organism>
<dbReference type="EnsemblPlants" id="ORUFI06G11290.1">
    <property type="protein sequence ID" value="ORUFI06G11290.1"/>
    <property type="gene ID" value="ORUFI06G11290"/>
</dbReference>